<protein>
    <recommendedName>
        <fullName evidence="7">Zn(2)-C6 fungal-type domain-containing protein</fullName>
    </recommendedName>
</protein>
<evidence type="ECO:0000256" key="4">
    <source>
        <dbReference type="ARBA" id="ARBA00023125"/>
    </source>
</evidence>
<dbReference type="PROSITE" id="PS50048">
    <property type="entry name" value="ZN2_CY6_FUNGAL_2"/>
    <property type="match status" value="1"/>
</dbReference>
<evidence type="ECO:0000256" key="2">
    <source>
        <dbReference type="ARBA" id="ARBA00022723"/>
    </source>
</evidence>
<name>A0A9W9EGS1_9EURO</name>
<dbReference type="GO" id="GO:0006351">
    <property type="term" value="P:DNA-templated transcription"/>
    <property type="evidence" value="ECO:0007669"/>
    <property type="project" value="InterPro"/>
</dbReference>
<keyword evidence="6" id="KW-0539">Nucleus</keyword>
<dbReference type="Gene3D" id="4.10.240.10">
    <property type="entry name" value="Zn(2)-C6 fungal-type DNA-binding domain"/>
    <property type="match status" value="1"/>
</dbReference>
<dbReference type="Proteomes" id="UP001141434">
    <property type="component" value="Unassembled WGS sequence"/>
</dbReference>
<dbReference type="PANTHER" id="PTHR31001:SF53">
    <property type="entry name" value="ZN(II)2CYS6 TRANSCRIPTION FACTOR (EUROFUNG)"/>
    <property type="match status" value="1"/>
</dbReference>
<dbReference type="OrthoDB" id="4898680at2759"/>
<feature type="domain" description="Zn(2)-C6 fungal-type" evidence="7">
    <location>
        <begin position="12"/>
        <end position="44"/>
    </location>
</feature>
<dbReference type="PROSITE" id="PS00463">
    <property type="entry name" value="ZN2_CY6_FUNGAL_1"/>
    <property type="match status" value="1"/>
</dbReference>
<dbReference type="Pfam" id="PF04082">
    <property type="entry name" value="Fungal_trans"/>
    <property type="match status" value="1"/>
</dbReference>
<evidence type="ECO:0000259" key="7">
    <source>
        <dbReference type="PROSITE" id="PS50048"/>
    </source>
</evidence>
<dbReference type="SMART" id="SM00066">
    <property type="entry name" value="GAL4"/>
    <property type="match status" value="1"/>
</dbReference>
<keyword evidence="4" id="KW-0238">DNA-binding</keyword>
<evidence type="ECO:0000256" key="6">
    <source>
        <dbReference type="ARBA" id="ARBA00023242"/>
    </source>
</evidence>
<proteinExistence type="predicted"/>
<sequence>MSTTRRNGQLSSCEPCRKSKLRCDHATPVCGRCVRRGRQHLCVYHPAPLTQPTIPRERRKRRPTTEVNLHDDLDHWSEKKTSVSTPGFLGNTSYSDVFTDQGSDLSIGSLSSSNDPVPVDSQRIQLGARAMLLLKYLPMYRAIITARFKVWKGWTLGWPVTNMVLTTTEEMWDAITREETDESQRALLLSKRLFEKHTRPVEIHPSMSWAEFASATTGRWETIGLLFTTVGLSLGFTSSEDSMFKQNGWAEAKSVAVTATAVADLCLQFCDSAGIINDLVCSLLLQQTSLLTNVYGESDYRPWRRLGELTTAVFALGLHQESTNCPFFIREMRKRTMVGAYTADKILATFLGRPPLISWRYCDIPMPLDLSFEEIASEPAVRDTAIANLSPDGWNREGSLKKGAYARVALLTSILREKILGLSLSRSTDNLAEQIEELSQESHKLYHGLPRFLHWHPESNLVSRVDDHLLFEFHLDFLYNDFLLYRLLAKRTQTQPDGMISTALEILNALLSMVAKANRYRSLGWAIAWSLCYAGLPSAGVLSADLLRRSRLRMPESTIFPRSEIIQKLSIFASHLDTMIQPDEGNHQIAQQGRRAIRHVLDQVLSVHSVSDIPSGSSSALELDPKELNLVSPDLLHSIDVDDRRPFLDWLDGTECHEPWLTWMNFS</sequence>
<keyword evidence="9" id="KW-1185">Reference proteome</keyword>
<dbReference type="EMBL" id="JAPMSZ010000012">
    <property type="protein sequence ID" value="KAJ5081522.1"/>
    <property type="molecule type" value="Genomic_DNA"/>
</dbReference>
<evidence type="ECO:0000256" key="5">
    <source>
        <dbReference type="ARBA" id="ARBA00023163"/>
    </source>
</evidence>
<reference evidence="8" key="1">
    <citation type="submission" date="2022-11" db="EMBL/GenBank/DDBJ databases">
        <authorList>
            <person name="Petersen C."/>
        </authorList>
    </citation>
    <scope>NUCLEOTIDE SEQUENCE</scope>
    <source>
        <strain evidence="8">IBT 34128</strain>
    </source>
</reference>
<dbReference type="SUPFAM" id="SSF57701">
    <property type="entry name" value="Zn2/Cys6 DNA-binding domain"/>
    <property type="match status" value="1"/>
</dbReference>
<reference evidence="8" key="2">
    <citation type="journal article" date="2023" name="IMA Fungus">
        <title>Comparative genomic study of the Penicillium genus elucidates a diverse pangenome and 15 lateral gene transfer events.</title>
        <authorList>
            <person name="Petersen C."/>
            <person name="Sorensen T."/>
            <person name="Nielsen M.R."/>
            <person name="Sondergaard T.E."/>
            <person name="Sorensen J.L."/>
            <person name="Fitzpatrick D.A."/>
            <person name="Frisvad J.C."/>
            <person name="Nielsen K.L."/>
        </authorList>
    </citation>
    <scope>NUCLEOTIDE SEQUENCE</scope>
    <source>
        <strain evidence="8">IBT 34128</strain>
    </source>
</reference>
<accession>A0A9W9EGS1</accession>
<dbReference type="GeneID" id="81399480"/>
<evidence type="ECO:0000313" key="8">
    <source>
        <dbReference type="EMBL" id="KAJ5081522.1"/>
    </source>
</evidence>
<evidence type="ECO:0000256" key="3">
    <source>
        <dbReference type="ARBA" id="ARBA00023015"/>
    </source>
</evidence>
<dbReference type="InterPro" id="IPR036864">
    <property type="entry name" value="Zn2-C6_fun-type_DNA-bd_sf"/>
</dbReference>
<evidence type="ECO:0000313" key="9">
    <source>
        <dbReference type="Proteomes" id="UP001141434"/>
    </source>
</evidence>
<keyword evidence="2" id="KW-0479">Metal-binding</keyword>
<dbReference type="CDD" id="cd12148">
    <property type="entry name" value="fungal_TF_MHR"/>
    <property type="match status" value="1"/>
</dbReference>
<dbReference type="InterPro" id="IPR007219">
    <property type="entry name" value="XnlR_reg_dom"/>
</dbReference>
<dbReference type="Pfam" id="PF00172">
    <property type="entry name" value="Zn_clus"/>
    <property type="match status" value="1"/>
</dbReference>
<dbReference type="InterPro" id="IPR001138">
    <property type="entry name" value="Zn2Cys6_DnaBD"/>
</dbReference>
<comment type="caution">
    <text evidence="8">The sequence shown here is derived from an EMBL/GenBank/DDBJ whole genome shotgun (WGS) entry which is preliminary data.</text>
</comment>
<organism evidence="8 9">
    <name type="scientific">Penicillium alfredii</name>
    <dbReference type="NCBI Taxonomy" id="1506179"/>
    <lineage>
        <taxon>Eukaryota</taxon>
        <taxon>Fungi</taxon>
        <taxon>Dikarya</taxon>
        <taxon>Ascomycota</taxon>
        <taxon>Pezizomycotina</taxon>
        <taxon>Eurotiomycetes</taxon>
        <taxon>Eurotiomycetidae</taxon>
        <taxon>Eurotiales</taxon>
        <taxon>Aspergillaceae</taxon>
        <taxon>Penicillium</taxon>
    </lineage>
</organism>
<dbReference type="SMART" id="SM00906">
    <property type="entry name" value="Fungal_trans"/>
    <property type="match status" value="1"/>
</dbReference>
<keyword evidence="3" id="KW-0805">Transcription regulation</keyword>
<gene>
    <name evidence="8" type="ORF">NUU61_009786</name>
</gene>
<comment type="subcellular location">
    <subcellularLocation>
        <location evidence="1">Nucleus</location>
    </subcellularLocation>
</comment>
<keyword evidence="5" id="KW-0804">Transcription</keyword>
<dbReference type="GO" id="GO:0005634">
    <property type="term" value="C:nucleus"/>
    <property type="evidence" value="ECO:0007669"/>
    <property type="project" value="UniProtKB-SubCell"/>
</dbReference>
<dbReference type="PANTHER" id="PTHR31001">
    <property type="entry name" value="UNCHARACTERIZED TRANSCRIPTIONAL REGULATORY PROTEIN"/>
    <property type="match status" value="1"/>
</dbReference>
<dbReference type="AlphaFoldDB" id="A0A9W9EGS1"/>
<dbReference type="RefSeq" id="XP_056506809.1">
    <property type="nucleotide sequence ID" value="XM_056660311.1"/>
</dbReference>
<dbReference type="InterPro" id="IPR050613">
    <property type="entry name" value="Sec_Metabolite_Reg"/>
</dbReference>
<dbReference type="GO" id="GO:0000981">
    <property type="term" value="F:DNA-binding transcription factor activity, RNA polymerase II-specific"/>
    <property type="evidence" value="ECO:0007669"/>
    <property type="project" value="InterPro"/>
</dbReference>
<evidence type="ECO:0000256" key="1">
    <source>
        <dbReference type="ARBA" id="ARBA00004123"/>
    </source>
</evidence>
<dbReference type="GO" id="GO:0008270">
    <property type="term" value="F:zinc ion binding"/>
    <property type="evidence" value="ECO:0007669"/>
    <property type="project" value="InterPro"/>
</dbReference>
<dbReference type="CDD" id="cd00067">
    <property type="entry name" value="GAL4"/>
    <property type="match status" value="1"/>
</dbReference>
<dbReference type="GO" id="GO:0003677">
    <property type="term" value="F:DNA binding"/>
    <property type="evidence" value="ECO:0007669"/>
    <property type="project" value="UniProtKB-KW"/>
</dbReference>